<keyword evidence="13" id="KW-1185">Reference proteome</keyword>
<comment type="function">
    <text evidence="1">Negative regulator of transcription elongation.</text>
</comment>
<dbReference type="PROSITE" id="PS50016">
    <property type="entry name" value="ZF_PHD_2"/>
    <property type="match status" value="1"/>
</dbReference>
<gene>
    <name evidence="12" type="ORF">K466DRAFT_589522</name>
</gene>
<feature type="region of interest" description="Disordered" evidence="9">
    <location>
        <begin position="543"/>
        <end position="646"/>
    </location>
</feature>
<dbReference type="InterPro" id="IPR003618">
    <property type="entry name" value="TFIIS_cen_dom"/>
</dbReference>
<feature type="domain" description="PHD-type" evidence="10">
    <location>
        <begin position="50"/>
        <end position="100"/>
    </location>
</feature>
<feature type="region of interest" description="Disordered" evidence="9">
    <location>
        <begin position="405"/>
        <end position="434"/>
    </location>
</feature>
<keyword evidence="4" id="KW-0479">Metal-binding</keyword>
<keyword evidence="6" id="KW-0862">Zinc</keyword>
<dbReference type="EMBL" id="ML211373">
    <property type="protein sequence ID" value="TFK83687.1"/>
    <property type="molecule type" value="Genomic_DNA"/>
</dbReference>
<dbReference type="CDD" id="cd21538">
    <property type="entry name" value="SPOC_TFIIS"/>
    <property type="match status" value="1"/>
</dbReference>
<dbReference type="InterPro" id="IPR013083">
    <property type="entry name" value="Znf_RING/FYVE/PHD"/>
</dbReference>
<dbReference type="SMART" id="SM00249">
    <property type="entry name" value="PHD"/>
    <property type="match status" value="1"/>
</dbReference>
<feature type="region of interest" description="Disordered" evidence="9">
    <location>
        <begin position="953"/>
        <end position="978"/>
    </location>
</feature>
<evidence type="ECO:0000313" key="13">
    <source>
        <dbReference type="Proteomes" id="UP000308197"/>
    </source>
</evidence>
<evidence type="ECO:0000256" key="9">
    <source>
        <dbReference type="SAM" id="MobiDB-lite"/>
    </source>
</evidence>
<evidence type="ECO:0000256" key="5">
    <source>
        <dbReference type="ARBA" id="ARBA00022771"/>
    </source>
</evidence>
<evidence type="ECO:0000259" key="10">
    <source>
        <dbReference type="PROSITE" id="PS50016"/>
    </source>
</evidence>
<feature type="region of interest" description="Disordered" evidence="9">
    <location>
        <begin position="446"/>
        <end position="469"/>
    </location>
</feature>
<feature type="compositionally biased region" description="Basic and acidic residues" evidence="9">
    <location>
        <begin position="282"/>
        <end position="294"/>
    </location>
</feature>
<dbReference type="InParanoid" id="A0A5C3P487"/>
<dbReference type="FunCoup" id="A0A5C3P487">
    <property type="interactions" value="185"/>
</dbReference>
<dbReference type="GO" id="GO:0006362">
    <property type="term" value="P:transcription elongation by RNA polymerase I"/>
    <property type="evidence" value="ECO:0007669"/>
    <property type="project" value="TreeGrafter"/>
</dbReference>
<dbReference type="Gene3D" id="1.10.472.30">
    <property type="entry name" value="Transcription elongation factor S-II, central domain"/>
    <property type="match status" value="1"/>
</dbReference>
<dbReference type="Pfam" id="PF07500">
    <property type="entry name" value="TFIIS_M"/>
    <property type="match status" value="1"/>
</dbReference>
<feature type="region of interest" description="Disordered" evidence="9">
    <location>
        <begin position="1"/>
        <end position="48"/>
    </location>
</feature>
<feature type="compositionally biased region" description="Polar residues" evidence="9">
    <location>
        <begin position="896"/>
        <end position="910"/>
    </location>
</feature>
<dbReference type="GO" id="GO:0005634">
    <property type="term" value="C:nucleus"/>
    <property type="evidence" value="ECO:0007669"/>
    <property type="project" value="TreeGrafter"/>
</dbReference>
<evidence type="ECO:0000313" key="12">
    <source>
        <dbReference type="EMBL" id="TFK83687.1"/>
    </source>
</evidence>
<feature type="compositionally biased region" description="Polar residues" evidence="9">
    <location>
        <begin position="205"/>
        <end position="215"/>
    </location>
</feature>
<feature type="region of interest" description="Disordered" evidence="9">
    <location>
        <begin position="658"/>
        <end position="681"/>
    </location>
</feature>
<dbReference type="InterPro" id="IPR036575">
    <property type="entry name" value="TFIIS_cen_dom_sf"/>
</dbReference>
<feature type="region of interest" description="Disordered" evidence="9">
    <location>
        <begin position="992"/>
        <end position="1105"/>
    </location>
</feature>
<evidence type="ECO:0000256" key="6">
    <source>
        <dbReference type="ARBA" id="ARBA00022833"/>
    </source>
</evidence>
<dbReference type="SUPFAM" id="SSF57903">
    <property type="entry name" value="FYVE/PHD zinc finger"/>
    <property type="match status" value="1"/>
</dbReference>
<keyword evidence="7" id="KW-0539">Nucleus</keyword>
<evidence type="ECO:0000256" key="8">
    <source>
        <dbReference type="PROSITE-ProRule" id="PRU00146"/>
    </source>
</evidence>
<dbReference type="STRING" id="1314778.A0A5C3P487"/>
<dbReference type="PROSITE" id="PS51321">
    <property type="entry name" value="TFIIS_CENTRAL"/>
    <property type="match status" value="1"/>
</dbReference>
<feature type="compositionally biased region" description="Low complexity" evidence="9">
    <location>
        <begin position="915"/>
        <end position="931"/>
    </location>
</feature>
<accession>A0A5C3P487</accession>
<feature type="compositionally biased region" description="Basic and acidic residues" evidence="9">
    <location>
        <begin position="192"/>
        <end position="204"/>
    </location>
</feature>
<proteinExistence type="inferred from homology"/>
<reference evidence="12 13" key="1">
    <citation type="journal article" date="2019" name="Nat. Ecol. Evol.">
        <title>Megaphylogeny resolves global patterns of mushroom evolution.</title>
        <authorList>
            <person name="Varga T."/>
            <person name="Krizsan K."/>
            <person name="Foldi C."/>
            <person name="Dima B."/>
            <person name="Sanchez-Garcia M."/>
            <person name="Sanchez-Ramirez S."/>
            <person name="Szollosi G.J."/>
            <person name="Szarkandi J.G."/>
            <person name="Papp V."/>
            <person name="Albert L."/>
            <person name="Andreopoulos W."/>
            <person name="Angelini C."/>
            <person name="Antonin V."/>
            <person name="Barry K.W."/>
            <person name="Bougher N.L."/>
            <person name="Buchanan P."/>
            <person name="Buyck B."/>
            <person name="Bense V."/>
            <person name="Catcheside P."/>
            <person name="Chovatia M."/>
            <person name="Cooper J."/>
            <person name="Damon W."/>
            <person name="Desjardin D."/>
            <person name="Finy P."/>
            <person name="Geml J."/>
            <person name="Haridas S."/>
            <person name="Hughes K."/>
            <person name="Justo A."/>
            <person name="Karasinski D."/>
            <person name="Kautmanova I."/>
            <person name="Kiss B."/>
            <person name="Kocsube S."/>
            <person name="Kotiranta H."/>
            <person name="LaButti K.M."/>
            <person name="Lechner B.E."/>
            <person name="Liimatainen K."/>
            <person name="Lipzen A."/>
            <person name="Lukacs Z."/>
            <person name="Mihaltcheva S."/>
            <person name="Morgado L.N."/>
            <person name="Niskanen T."/>
            <person name="Noordeloos M.E."/>
            <person name="Ohm R.A."/>
            <person name="Ortiz-Santana B."/>
            <person name="Ovrebo C."/>
            <person name="Racz N."/>
            <person name="Riley R."/>
            <person name="Savchenko A."/>
            <person name="Shiryaev A."/>
            <person name="Soop K."/>
            <person name="Spirin V."/>
            <person name="Szebenyi C."/>
            <person name="Tomsovsky M."/>
            <person name="Tulloss R.E."/>
            <person name="Uehling J."/>
            <person name="Grigoriev I.V."/>
            <person name="Vagvolgyi C."/>
            <person name="Papp T."/>
            <person name="Martin F.M."/>
            <person name="Miettinen O."/>
            <person name="Hibbett D.S."/>
            <person name="Nagy L.G."/>
        </authorList>
    </citation>
    <scope>NUCLEOTIDE SEQUENCE [LARGE SCALE GENOMIC DNA]</scope>
    <source>
        <strain evidence="12 13">HHB13444</strain>
    </source>
</reference>
<dbReference type="Pfam" id="PF07744">
    <property type="entry name" value="SPOC"/>
    <property type="match status" value="1"/>
</dbReference>
<feature type="compositionally biased region" description="Low complexity" evidence="9">
    <location>
        <begin position="1"/>
        <end position="21"/>
    </location>
</feature>
<evidence type="ECO:0000256" key="4">
    <source>
        <dbReference type="ARBA" id="ARBA00022723"/>
    </source>
</evidence>
<dbReference type="GO" id="GO:0000977">
    <property type="term" value="F:RNA polymerase II transcription regulatory region sequence-specific DNA binding"/>
    <property type="evidence" value="ECO:0007669"/>
    <property type="project" value="TreeGrafter"/>
</dbReference>
<feature type="compositionally biased region" description="Gly residues" evidence="9">
    <location>
        <begin position="1089"/>
        <end position="1098"/>
    </location>
</feature>
<dbReference type="GO" id="GO:0001139">
    <property type="term" value="F:RNA polymerase II complex recruiting activity"/>
    <property type="evidence" value="ECO:0007669"/>
    <property type="project" value="TreeGrafter"/>
</dbReference>
<dbReference type="PANTHER" id="PTHR11477:SF0">
    <property type="entry name" value="IP08861P-RELATED"/>
    <property type="match status" value="1"/>
</dbReference>
<feature type="region of interest" description="Disordered" evidence="9">
    <location>
        <begin position="896"/>
        <end position="932"/>
    </location>
</feature>
<dbReference type="InterPro" id="IPR019787">
    <property type="entry name" value="Znf_PHD-finger"/>
</dbReference>
<dbReference type="GO" id="GO:0031440">
    <property type="term" value="P:regulation of mRNA 3'-end processing"/>
    <property type="evidence" value="ECO:0007669"/>
    <property type="project" value="TreeGrafter"/>
</dbReference>
<dbReference type="GO" id="GO:0008270">
    <property type="term" value="F:zinc ion binding"/>
    <property type="evidence" value="ECO:0007669"/>
    <property type="project" value="UniProtKB-KW"/>
</dbReference>
<dbReference type="InterPro" id="IPR001965">
    <property type="entry name" value="Znf_PHD"/>
</dbReference>
<sequence>MSTRTTAVRTRQSSRTSSVAQDSSVQADEKENIKMNGSQSKGRVTRKSSKTYCLCKKPDDGSPMIHCSTCKDWYHFSCVELSERDAEEIRRYVCPSCHQKTGARTIKDWEDPEPTPNAPVDTATSSSKEKKATKAQTGTEGDAGSDASSDGSDEYVPEDKAPKRRISRQSHVSDDESDSDMARAQSPKRLRRESAVSKEKESTPADRSSPSTSSLPKRKKSTHSQHVPPPKRPRSESTAGEDAARKYCLTKLQDLFCQIFTRYPFLHNRDEDDEETNGLLQPDKKTEELTPEEKEQLEAKAKQFGVDLEQCMYELYSEPDKQGKHVVAAKYKERFRTLTFNLSKADRVVLHMRIASCHISPKELSTMSSTDLASEEEKQSIKKLEEEALAHSILKKSTVPRAKLTHKGLQDIEDVTGGAQREAEREREDEEEERIEKERLARLRLQAQRAQSQGSAPPESPVVGQTPSWGAPPPVPLHAQSVVLGSPTSAVPIGRSPANPLFAPSVSDFAGPLENELNLADLINIDEEASGDVAMTPVDALSTPFGETPPTRPQTESMEHAPQPSPSPITPTLAAGLSPFAAKGSQPDMPSGASFNLNSLWTPGPPNTEASEAGAQSEPQDDPGLKVDDIDGQPMDTDVESREAEDQDFDMFLNNDQEQGEAKAPEPEPAPEATEPAQEEKRAVAFEDQAMVWNGTLSMPLDSAIPQEVAVVARQAGGRTLGSDSPLWQSLFPNRELRIDGRVPVEKSAQYLTQVRLNPSKELIAVAFSPATWSNPIGFDALKNHLVSKGRHGLIFPWGHNPKASAPGRELYVIPLLHTEPIPEYMELLDQLQLPQERSVDYLVGIWVLTKGKLVPPPQPVPASVPTPAPAIPQTSAAPLHVPNVNLAQLSQLGMPLPQSQTLPGFQTHSPVGGSLSPPSATTSAPTLPSAVSFDPSQIQLMLQALTGSAQQTGAFPQAPPAMSLPQPVPIPAAGTAPQPIALPSAALQPWTANQPQYSPPAPPPYQQQHPQPYPINTSPPGPRGPYGGGDRYDRPYQNNGGFDYDRGFRGRGGRGRGGDRGRGRDQGWQRGGPRGRGGPPPNGPRNNRGGGGGGGGWNDEQRWN</sequence>
<evidence type="ECO:0000256" key="1">
    <source>
        <dbReference type="ARBA" id="ARBA00002311"/>
    </source>
</evidence>
<feature type="region of interest" description="Disordered" evidence="9">
    <location>
        <begin position="270"/>
        <end position="294"/>
    </location>
</feature>
<dbReference type="InterPro" id="IPR012921">
    <property type="entry name" value="SPOC_C"/>
</dbReference>
<feature type="compositionally biased region" description="Basic and acidic residues" evidence="9">
    <location>
        <begin position="1057"/>
        <end position="1068"/>
    </location>
</feature>
<protein>
    <recommendedName>
        <fullName evidence="3">Transcription factor BYE1</fullName>
    </recommendedName>
</protein>
<evidence type="ECO:0000256" key="3">
    <source>
        <dbReference type="ARBA" id="ARBA00021616"/>
    </source>
</evidence>
<feature type="region of interest" description="Disordered" evidence="9">
    <location>
        <begin position="105"/>
        <end position="240"/>
    </location>
</feature>
<dbReference type="GO" id="GO:0031564">
    <property type="term" value="P:transcription antitermination"/>
    <property type="evidence" value="ECO:0007669"/>
    <property type="project" value="TreeGrafter"/>
</dbReference>
<feature type="compositionally biased region" description="Pro residues" evidence="9">
    <location>
        <begin position="998"/>
        <end position="1024"/>
    </location>
</feature>
<evidence type="ECO:0000256" key="7">
    <source>
        <dbReference type="ARBA" id="ARBA00023242"/>
    </source>
</evidence>
<organism evidence="12 13">
    <name type="scientific">Polyporus arcularius HHB13444</name>
    <dbReference type="NCBI Taxonomy" id="1314778"/>
    <lineage>
        <taxon>Eukaryota</taxon>
        <taxon>Fungi</taxon>
        <taxon>Dikarya</taxon>
        <taxon>Basidiomycota</taxon>
        <taxon>Agaricomycotina</taxon>
        <taxon>Agaricomycetes</taxon>
        <taxon>Polyporales</taxon>
        <taxon>Polyporaceae</taxon>
        <taxon>Polyporus</taxon>
    </lineage>
</organism>
<dbReference type="Proteomes" id="UP000308197">
    <property type="component" value="Unassembled WGS sequence"/>
</dbReference>
<dbReference type="SMART" id="SM00510">
    <property type="entry name" value="TFS2M"/>
    <property type="match status" value="1"/>
</dbReference>
<dbReference type="InterPro" id="IPR011011">
    <property type="entry name" value="Znf_FYVE_PHD"/>
</dbReference>
<dbReference type="PANTHER" id="PTHR11477">
    <property type="entry name" value="TRANSCRIPTION FACTOR S-II ZINC FINGER DOMAIN-CONTAINING PROTEIN"/>
    <property type="match status" value="1"/>
</dbReference>
<feature type="domain" description="TFIIS central" evidence="11">
    <location>
        <begin position="244"/>
        <end position="400"/>
    </location>
</feature>
<dbReference type="Pfam" id="PF00628">
    <property type="entry name" value="PHD"/>
    <property type="match status" value="1"/>
</dbReference>
<evidence type="ECO:0000256" key="2">
    <source>
        <dbReference type="ARBA" id="ARBA00011050"/>
    </source>
</evidence>
<dbReference type="SUPFAM" id="SSF46942">
    <property type="entry name" value="Elongation factor TFIIS domain 2"/>
    <property type="match status" value="1"/>
</dbReference>
<dbReference type="PROSITE" id="PS01359">
    <property type="entry name" value="ZF_PHD_1"/>
    <property type="match status" value="1"/>
</dbReference>
<evidence type="ECO:0000259" key="11">
    <source>
        <dbReference type="PROSITE" id="PS51321"/>
    </source>
</evidence>
<dbReference type="InterPro" id="IPR019786">
    <property type="entry name" value="Zinc_finger_PHD-type_CS"/>
</dbReference>
<dbReference type="AlphaFoldDB" id="A0A5C3P487"/>
<comment type="similarity">
    <text evidence="2">Belongs to the BYE1 family.</text>
</comment>
<dbReference type="Gene3D" id="3.30.40.10">
    <property type="entry name" value="Zinc/RING finger domain, C3HC4 (zinc finger)"/>
    <property type="match status" value="1"/>
</dbReference>
<dbReference type="GO" id="GO:0006368">
    <property type="term" value="P:transcription elongation by RNA polymerase II"/>
    <property type="evidence" value="ECO:0007669"/>
    <property type="project" value="TreeGrafter"/>
</dbReference>
<name>A0A5C3P487_9APHY</name>
<keyword evidence="5 8" id="KW-0863">Zinc-finger</keyword>